<sequence length="79" mass="8519">MSKLLESVHTLVIDGDMPAKAIASAIGKPYSTLLRECNPYGKGAKLSAETFMAILKATGNIQPLELMARELGYKLIPID</sequence>
<proteinExistence type="predicted"/>
<dbReference type="eggNOG" id="ENOG5031H6Y">
    <property type="taxonomic scope" value="Bacteria"/>
</dbReference>
<dbReference type="RefSeq" id="WP_005027307.1">
    <property type="nucleotide sequence ID" value="NZ_KE150240.1"/>
</dbReference>
<dbReference type="GeneID" id="78087441"/>
<evidence type="ECO:0000313" key="1">
    <source>
        <dbReference type="EMBL" id="EFV44421.1"/>
    </source>
</evidence>
<dbReference type="Pfam" id="PF06892">
    <property type="entry name" value="Phage_CP76"/>
    <property type="match status" value="1"/>
</dbReference>
<name>E5Y6E9_BILW3</name>
<dbReference type="GO" id="GO:0003677">
    <property type="term" value="F:DNA binding"/>
    <property type="evidence" value="ECO:0007669"/>
    <property type="project" value="InterPro"/>
</dbReference>
<dbReference type="EMBL" id="ADCP02000003">
    <property type="protein sequence ID" value="EFV44421.1"/>
    <property type="molecule type" value="Genomic_DNA"/>
</dbReference>
<keyword evidence="2" id="KW-1185">Reference proteome</keyword>
<evidence type="ECO:0008006" key="3">
    <source>
        <dbReference type="Google" id="ProtNLM"/>
    </source>
</evidence>
<accession>E5Y6E9</accession>
<organism evidence="1 2">
    <name type="scientific">Bilophila wadsworthia (strain 3_1_6)</name>
    <dbReference type="NCBI Taxonomy" id="563192"/>
    <lineage>
        <taxon>Bacteria</taxon>
        <taxon>Pseudomonadati</taxon>
        <taxon>Thermodesulfobacteriota</taxon>
        <taxon>Desulfovibrionia</taxon>
        <taxon>Desulfovibrionales</taxon>
        <taxon>Desulfovibrionaceae</taxon>
        <taxon>Bilophila</taxon>
    </lineage>
</organism>
<dbReference type="AlphaFoldDB" id="E5Y6E9"/>
<gene>
    <name evidence="1" type="ORF">HMPREF0179_01762</name>
</gene>
<dbReference type="OrthoDB" id="5454199at2"/>
<dbReference type="InterPro" id="IPR009679">
    <property type="entry name" value="Phage_186_CII-like"/>
</dbReference>
<dbReference type="HOGENOM" id="CLU_168854_1_0_7"/>
<protein>
    <recommendedName>
        <fullName evidence="3">HTH cro/C1-type domain-containing protein</fullName>
    </recommendedName>
</protein>
<comment type="caution">
    <text evidence="1">The sequence shown here is derived from an EMBL/GenBank/DDBJ whole genome shotgun (WGS) entry which is preliminary data.</text>
</comment>
<evidence type="ECO:0000313" key="2">
    <source>
        <dbReference type="Proteomes" id="UP000006034"/>
    </source>
</evidence>
<reference evidence="1 2" key="2">
    <citation type="submission" date="2013-04" db="EMBL/GenBank/DDBJ databases">
        <title>The Genome Sequence of Bilophila wadsworthia 3_1_6.</title>
        <authorList>
            <consortium name="The Broad Institute Genomics Platform"/>
            <person name="Earl A."/>
            <person name="Ward D."/>
            <person name="Feldgarden M."/>
            <person name="Gevers D."/>
            <person name="Sibley C."/>
            <person name="Strauss J."/>
            <person name="Allen-Vercoe E."/>
            <person name="Walker B."/>
            <person name="Young S."/>
            <person name="Zeng Q."/>
            <person name="Gargeya S."/>
            <person name="Fitzgerald M."/>
            <person name="Haas B."/>
            <person name="Abouelleil A."/>
            <person name="Allen A.W."/>
            <person name="Alvarado L."/>
            <person name="Arachchi H.M."/>
            <person name="Berlin A.M."/>
            <person name="Chapman S.B."/>
            <person name="Gainer-Dewar J."/>
            <person name="Goldberg J."/>
            <person name="Griggs A."/>
            <person name="Gujja S."/>
            <person name="Hansen M."/>
            <person name="Howarth C."/>
            <person name="Imamovic A."/>
            <person name="Ireland A."/>
            <person name="Larimer J."/>
            <person name="McCowan C."/>
            <person name="Murphy C."/>
            <person name="Pearson M."/>
            <person name="Poon T.W."/>
            <person name="Priest M."/>
            <person name="Roberts A."/>
            <person name="Saif S."/>
            <person name="Shea T."/>
            <person name="Sisk P."/>
            <person name="Sykes S."/>
            <person name="Wortman J."/>
            <person name="Nusbaum C."/>
            <person name="Birren B."/>
        </authorList>
    </citation>
    <scope>NUCLEOTIDE SEQUENCE [LARGE SCALE GENOMIC DNA]</scope>
    <source>
        <strain evidence="1 2">3_1_6</strain>
    </source>
</reference>
<dbReference type="Proteomes" id="UP000006034">
    <property type="component" value="Unassembled WGS sequence"/>
</dbReference>
<reference evidence="1 2" key="1">
    <citation type="submission" date="2010-10" db="EMBL/GenBank/DDBJ databases">
        <authorList>
            <consortium name="The Broad Institute Genome Sequencing Platform"/>
            <person name="Ward D."/>
            <person name="Earl A."/>
            <person name="Feldgarden M."/>
            <person name="Young S.K."/>
            <person name="Gargeya S."/>
            <person name="Zeng Q."/>
            <person name="Alvarado L."/>
            <person name="Berlin A."/>
            <person name="Bochicchio J."/>
            <person name="Chapman S.B."/>
            <person name="Chen Z."/>
            <person name="Freedman E."/>
            <person name="Gellesch M."/>
            <person name="Goldberg J."/>
            <person name="Griggs A."/>
            <person name="Gujja S."/>
            <person name="Heilman E."/>
            <person name="Heiman D."/>
            <person name="Howarth C."/>
            <person name="Mehta T."/>
            <person name="Neiman D."/>
            <person name="Pearson M."/>
            <person name="Roberts A."/>
            <person name="Saif S."/>
            <person name="Shea T."/>
            <person name="Shenoy N."/>
            <person name="Sisk P."/>
            <person name="Stolte C."/>
            <person name="Sykes S."/>
            <person name="White J."/>
            <person name="Yandava C."/>
            <person name="Allen-Vercoe E."/>
            <person name="Sibley C."/>
            <person name="Ambrose C.E."/>
            <person name="Strauss J."/>
            <person name="Daigneault M."/>
            <person name="Haas B."/>
            <person name="Nusbaum C."/>
            <person name="Birren B."/>
        </authorList>
    </citation>
    <scope>NUCLEOTIDE SEQUENCE [LARGE SCALE GENOMIC DNA]</scope>
    <source>
        <strain evidence="1 2">3_1_6</strain>
    </source>
</reference>